<name>A0A1J5NPZ2_NEOTH</name>
<protein>
    <submittedName>
        <fullName evidence="2">Uncharacterized protein</fullName>
    </submittedName>
</protein>
<dbReference type="EMBL" id="MDDC01000025">
    <property type="protein sequence ID" value="OIQ55515.1"/>
    <property type="molecule type" value="Genomic_DNA"/>
</dbReference>
<feature type="transmembrane region" description="Helical" evidence="1">
    <location>
        <begin position="177"/>
        <end position="199"/>
    </location>
</feature>
<gene>
    <name evidence="2" type="ORF">MOTE_23880</name>
</gene>
<feature type="transmembrane region" description="Helical" evidence="1">
    <location>
        <begin position="145"/>
        <end position="165"/>
    </location>
</feature>
<dbReference type="AlphaFoldDB" id="A0A1J5NPZ2"/>
<organism evidence="2 3">
    <name type="scientific">Neomoorella thermoacetica</name>
    <name type="common">Clostridium thermoaceticum</name>
    <dbReference type="NCBI Taxonomy" id="1525"/>
    <lineage>
        <taxon>Bacteria</taxon>
        <taxon>Bacillati</taxon>
        <taxon>Bacillota</taxon>
        <taxon>Clostridia</taxon>
        <taxon>Neomoorellales</taxon>
        <taxon>Neomoorellaceae</taxon>
        <taxon>Neomoorella</taxon>
    </lineage>
</organism>
<comment type="caution">
    <text evidence="2">The sequence shown here is derived from an EMBL/GenBank/DDBJ whole genome shotgun (WGS) entry which is preliminary data.</text>
</comment>
<keyword evidence="1" id="KW-1133">Transmembrane helix</keyword>
<proteinExistence type="predicted"/>
<reference evidence="2 3" key="1">
    <citation type="submission" date="2016-08" db="EMBL/GenBank/DDBJ databases">
        <title>Genome-based comparison of Moorella thermoacetic strains.</title>
        <authorList>
            <person name="Poehlein A."/>
            <person name="Bengelsdorf F.R."/>
            <person name="Esser C."/>
            <person name="Duerre P."/>
            <person name="Daniel R."/>
        </authorList>
    </citation>
    <scope>NUCLEOTIDE SEQUENCE [LARGE SCALE GENOMIC DNA]</scope>
    <source>
        <strain evidence="2 3">DSM 21394</strain>
    </source>
</reference>
<evidence type="ECO:0000256" key="1">
    <source>
        <dbReference type="SAM" id="Phobius"/>
    </source>
</evidence>
<evidence type="ECO:0000313" key="2">
    <source>
        <dbReference type="EMBL" id="OIQ55515.1"/>
    </source>
</evidence>
<accession>A0A1J5NPZ2</accession>
<evidence type="ECO:0000313" key="3">
    <source>
        <dbReference type="Proteomes" id="UP000182811"/>
    </source>
</evidence>
<dbReference type="Proteomes" id="UP000182811">
    <property type="component" value="Unassembled WGS sequence"/>
</dbReference>
<dbReference type="OrthoDB" id="9918270at2"/>
<sequence length="212" mass="25069">MGSGNPAGRRQVLAATLEYFSLLPTGIFISEYFPLERWQGVRGPAGRLVRLLYRTRPVPLPWPWRRLLARLVPGYDPYLRAWLREAGGEEMVRRHRQVRLKILSLLRQRRFLEAYVYFWSTRRSATSRRLLLPLYICLGGKDRPVLSTMGIFTWSGLLHALWQPLWPVYLFLWPAGFTLPLFFTIWLVYTLLGVPVAWYRYRQQKLRALHNP</sequence>
<keyword evidence="1" id="KW-0812">Transmembrane</keyword>
<keyword evidence="1" id="KW-0472">Membrane</keyword>